<dbReference type="Pfam" id="PF02782">
    <property type="entry name" value="FGGY_C"/>
    <property type="match status" value="1"/>
</dbReference>
<dbReference type="PANTHER" id="PTHR43095">
    <property type="entry name" value="SUGAR KINASE"/>
    <property type="match status" value="1"/>
</dbReference>
<dbReference type="GO" id="GO:0004856">
    <property type="term" value="F:D-xylulokinase activity"/>
    <property type="evidence" value="ECO:0007669"/>
    <property type="project" value="UniProtKB-EC"/>
</dbReference>
<protein>
    <submittedName>
        <fullName evidence="6">Xylulokinase</fullName>
        <ecNumber evidence="6">2.7.1.17</ecNumber>
    </submittedName>
</protein>
<keyword evidence="7" id="KW-1185">Reference proteome</keyword>
<gene>
    <name evidence="6" type="ORF">QO002_006344</name>
</gene>
<dbReference type="EMBL" id="JAUSVF010000007">
    <property type="protein sequence ID" value="MDQ0324137.1"/>
    <property type="molecule type" value="Genomic_DNA"/>
</dbReference>
<organism evidence="6 7">
    <name type="scientific">Pararhizobium capsulatum DSM 1112</name>
    <dbReference type="NCBI Taxonomy" id="1121113"/>
    <lineage>
        <taxon>Bacteria</taxon>
        <taxon>Pseudomonadati</taxon>
        <taxon>Pseudomonadota</taxon>
        <taxon>Alphaproteobacteria</taxon>
        <taxon>Hyphomicrobiales</taxon>
        <taxon>Rhizobiaceae</taxon>
        <taxon>Rhizobium/Agrobacterium group</taxon>
        <taxon>Pararhizobium</taxon>
    </lineage>
</organism>
<dbReference type="Pfam" id="PF00370">
    <property type="entry name" value="FGGY_N"/>
    <property type="match status" value="1"/>
</dbReference>
<feature type="domain" description="Carbohydrate kinase FGGY C-terminal" evidence="5">
    <location>
        <begin position="259"/>
        <end position="446"/>
    </location>
</feature>
<evidence type="ECO:0000256" key="1">
    <source>
        <dbReference type="ARBA" id="ARBA00009156"/>
    </source>
</evidence>
<accession>A0ABU0C1N5</accession>
<keyword evidence="3" id="KW-0418">Kinase</keyword>
<dbReference type="Proteomes" id="UP001230207">
    <property type="component" value="Unassembled WGS sequence"/>
</dbReference>
<dbReference type="InterPro" id="IPR000577">
    <property type="entry name" value="Carb_kinase_FGGY"/>
</dbReference>
<dbReference type="PIRSF" id="PIRSF000538">
    <property type="entry name" value="GlpK"/>
    <property type="match status" value="1"/>
</dbReference>
<comment type="similarity">
    <text evidence="1">Belongs to the FGGY kinase family.</text>
</comment>
<dbReference type="PANTHER" id="PTHR43095:SF5">
    <property type="entry name" value="XYLULOSE KINASE"/>
    <property type="match status" value="1"/>
</dbReference>
<name>A0ABU0C1N5_9HYPH</name>
<dbReference type="CDD" id="cd07779">
    <property type="entry name" value="ASKHA_NBD_FGGY_YgcE-like"/>
    <property type="match status" value="1"/>
</dbReference>
<dbReference type="InterPro" id="IPR018485">
    <property type="entry name" value="FGGY_C"/>
</dbReference>
<reference evidence="6 7" key="1">
    <citation type="submission" date="2023-07" db="EMBL/GenBank/DDBJ databases">
        <title>Genomic Encyclopedia of Type Strains, Phase IV (KMG-IV): sequencing the most valuable type-strain genomes for metagenomic binning, comparative biology and taxonomic classification.</title>
        <authorList>
            <person name="Goeker M."/>
        </authorList>
    </citation>
    <scope>NUCLEOTIDE SEQUENCE [LARGE SCALE GENOMIC DNA]</scope>
    <source>
        <strain evidence="6 7">DSM 1112</strain>
    </source>
</reference>
<evidence type="ECO:0000259" key="4">
    <source>
        <dbReference type="Pfam" id="PF00370"/>
    </source>
</evidence>
<evidence type="ECO:0000256" key="2">
    <source>
        <dbReference type="ARBA" id="ARBA00022679"/>
    </source>
</evidence>
<evidence type="ECO:0000313" key="6">
    <source>
        <dbReference type="EMBL" id="MDQ0324137.1"/>
    </source>
</evidence>
<dbReference type="Gene3D" id="3.30.420.40">
    <property type="match status" value="2"/>
</dbReference>
<dbReference type="InterPro" id="IPR018484">
    <property type="entry name" value="FGGY_N"/>
</dbReference>
<dbReference type="InterPro" id="IPR043129">
    <property type="entry name" value="ATPase_NBD"/>
</dbReference>
<comment type="caution">
    <text evidence="6">The sequence shown here is derived from an EMBL/GenBank/DDBJ whole genome shotgun (WGS) entry which is preliminary data.</text>
</comment>
<proteinExistence type="inferred from homology"/>
<evidence type="ECO:0000313" key="7">
    <source>
        <dbReference type="Proteomes" id="UP001230207"/>
    </source>
</evidence>
<evidence type="ECO:0000256" key="3">
    <source>
        <dbReference type="ARBA" id="ARBA00022777"/>
    </source>
</evidence>
<dbReference type="SUPFAM" id="SSF53067">
    <property type="entry name" value="Actin-like ATPase domain"/>
    <property type="match status" value="2"/>
</dbReference>
<evidence type="ECO:0000259" key="5">
    <source>
        <dbReference type="Pfam" id="PF02782"/>
    </source>
</evidence>
<feature type="domain" description="Carbohydrate kinase FGGY N-terminal" evidence="4">
    <location>
        <begin position="8"/>
        <end position="249"/>
    </location>
</feature>
<dbReference type="RefSeq" id="WP_307237559.1">
    <property type="nucleotide sequence ID" value="NZ_JAUSVF010000007.1"/>
</dbReference>
<sequence length="498" mass="53967">MQSEEHFVIGIDSSTQSVKAIAWSKDGRPCFEGRAPHTLVSPDAYRAEQDPTEWWSAAITALRAVTDNLDPGRIDGIAISNQRETMALLDDERRPLAPATVWLDRRAGDMRALLADELGAETLHAISGKPVDVIPCVYRLRWMRAHRPDLLDKAAHILSVHDYLTMRLSGEPQATWTSADPFGIFDIVTKTWSKKILDHLMIDEAKLPPLHSPASRIGSVSQEAATETGLRAGTPIFAAGGDGHCAALGVGAIEPGTVYLNLGTAVVGGVWSPTPELSGHWRTLVSPTGDGYVLESVQRGGAFFVNWLLDNFAGGRADPAVFQRLETEAMRLPVGSDGLMVCPYLMGCMDPYWDENARASFTGFGPDHGMGHLYRASLEAITLEFARSLQQMRAKGLAAARIFVIGGGASSLLWRKMVSDATGLPVHRSLSNEASALGAGMSAAVGCGWYGNFQDAKNAMAHTTEAVAPDFAAYRNWLILSERQAKVYLNNRERPSLS</sequence>
<keyword evidence="2 6" id="KW-0808">Transferase</keyword>
<dbReference type="InterPro" id="IPR050406">
    <property type="entry name" value="FGGY_Carb_Kinase"/>
</dbReference>
<dbReference type="EC" id="2.7.1.17" evidence="6"/>